<dbReference type="InterPro" id="IPR000792">
    <property type="entry name" value="Tscrpt_reg_LuxR_C"/>
</dbReference>
<gene>
    <name evidence="5" type="ORF">PQQ68_35820</name>
</gene>
<evidence type="ECO:0000256" key="3">
    <source>
        <dbReference type="ARBA" id="ARBA00023163"/>
    </source>
</evidence>
<keyword evidence="2" id="KW-0238">DNA-binding</keyword>
<dbReference type="CDD" id="cd06170">
    <property type="entry name" value="LuxR_C_like"/>
    <property type="match status" value="1"/>
</dbReference>
<sequence length="322" mass="36846">MDEVNKFLIRLYEASREVELDEFQEHALTLFNGLVPFDLARWGTTALDERGAAYQTPWFYKDPPESLQDYNEFREQDTAAVLVLSNPDRTLNFPLADYYSESCAGLRAYQRRYQHAHALITSHLNRVTGLYDALSTYGAHTNRSFTEAQRQLTELVFPHLREALRINQSLHVERMRPRADGYQWAMAICDAAGRLRFVEPQFTELLLLEWPTGPRQGLPVELTRIASSTPEARFVGNVVVFCIKVIHQSAFIRARRRMPVDSLSRRELDVARQVAAGLTHKEIAKVLRISPATVRHHIQAVHERAGVHNNAELATQLRNCGL</sequence>
<keyword evidence="1" id="KW-0805">Transcription regulation</keyword>
<dbReference type="PRINTS" id="PR00038">
    <property type="entry name" value="HTHLUXR"/>
</dbReference>
<protein>
    <submittedName>
        <fullName evidence="5">Helix-turn-helix transcriptional regulator</fullName>
    </submittedName>
</protein>
<comment type="caution">
    <text evidence="5">The sequence shown here is derived from an EMBL/GenBank/DDBJ whole genome shotgun (WGS) entry which is preliminary data.</text>
</comment>
<dbReference type="Proteomes" id="UP001629367">
    <property type="component" value="Unassembled WGS sequence"/>
</dbReference>
<evidence type="ECO:0000313" key="6">
    <source>
        <dbReference type="Proteomes" id="UP001629367"/>
    </source>
</evidence>
<feature type="domain" description="HTH luxR-type" evidence="4">
    <location>
        <begin position="256"/>
        <end position="321"/>
    </location>
</feature>
<dbReference type="InterPro" id="IPR016032">
    <property type="entry name" value="Sig_transdc_resp-reg_C-effctor"/>
</dbReference>
<reference evidence="5 6" key="1">
    <citation type="journal article" date="2024" name="Chem. Sci.">
        <title>Discovery of megapolipeptins by genome mining of a Burkholderiales bacteria collection.</title>
        <authorList>
            <person name="Paulo B.S."/>
            <person name="Recchia M.J.J."/>
            <person name="Lee S."/>
            <person name="Fergusson C.H."/>
            <person name="Romanowski S.B."/>
            <person name="Hernandez A."/>
            <person name="Krull N."/>
            <person name="Liu D.Y."/>
            <person name="Cavanagh H."/>
            <person name="Bos A."/>
            <person name="Gray C.A."/>
            <person name="Murphy B.T."/>
            <person name="Linington R.G."/>
            <person name="Eustaquio A.S."/>
        </authorList>
    </citation>
    <scope>NUCLEOTIDE SEQUENCE [LARGE SCALE GENOMIC DNA]</scope>
    <source>
        <strain evidence="5 6">RL17-335-BIF-A</strain>
    </source>
</reference>
<dbReference type="Pfam" id="PF00196">
    <property type="entry name" value="GerE"/>
    <property type="match status" value="1"/>
</dbReference>
<accession>A0ABW9DJG6</accession>
<proteinExistence type="predicted"/>
<keyword evidence="6" id="KW-1185">Reference proteome</keyword>
<dbReference type="EMBL" id="JAQQBZ010000051">
    <property type="protein sequence ID" value="MFM0598417.1"/>
    <property type="molecule type" value="Genomic_DNA"/>
</dbReference>
<evidence type="ECO:0000313" key="5">
    <source>
        <dbReference type="EMBL" id="MFM0598417.1"/>
    </source>
</evidence>
<dbReference type="PANTHER" id="PTHR43214">
    <property type="entry name" value="TWO-COMPONENT RESPONSE REGULATOR"/>
    <property type="match status" value="1"/>
</dbReference>
<evidence type="ECO:0000256" key="2">
    <source>
        <dbReference type="ARBA" id="ARBA00023125"/>
    </source>
</evidence>
<evidence type="ECO:0000256" key="1">
    <source>
        <dbReference type="ARBA" id="ARBA00023015"/>
    </source>
</evidence>
<dbReference type="InterPro" id="IPR036388">
    <property type="entry name" value="WH-like_DNA-bd_sf"/>
</dbReference>
<name>A0ABW9DJG6_9BURK</name>
<dbReference type="InterPro" id="IPR039420">
    <property type="entry name" value="WalR-like"/>
</dbReference>
<dbReference type="SMART" id="SM00421">
    <property type="entry name" value="HTH_LUXR"/>
    <property type="match status" value="1"/>
</dbReference>
<evidence type="ECO:0000259" key="4">
    <source>
        <dbReference type="PROSITE" id="PS50043"/>
    </source>
</evidence>
<keyword evidence="3" id="KW-0804">Transcription</keyword>
<dbReference type="SUPFAM" id="SSF46894">
    <property type="entry name" value="C-terminal effector domain of the bipartite response regulators"/>
    <property type="match status" value="1"/>
</dbReference>
<organism evidence="5 6">
    <name type="scientific">Paraburkholderia dilworthii</name>
    <dbReference type="NCBI Taxonomy" id="948106"/>
    <lineage>
        <taxon>Bacteria</taxon>
        <taxon>Pseudomonadati</taxon>
        <taxon>Pseudomonadota</taxon>
        <taxon>Betaproteobacteria</taxon>
        <taxon>Burkholderiales</taxon>
        <taxon>Burkholderiaceae</taxon>
        <taxon>Paraburkholderia</taxon>
    </lineage>
</organism>
<dbReference type="Gene3D" id="1.10.10.10">
    <property type="entry name" value="Winged helix-like DNA-binding domain superfamily/Winged helix DNA-binding domain"/>
    <property type="match status" value="1"/>
</dbReference>
<dbReference type="PANTHER" id="PTHR43214:SF41">
    <property type="entry name" value="NITRATE_NITRITE RESPONSE REGULATOR PROTEIN NARP"/>
    <property type="match status" value="1"/>
</dbReference>
<dbReference type="PROSITE" id="PS50043">
    <property type="entry name" value="HTH_LUXR_2"/>
    <property type="match status" value="1"/>
</dbReference>
<dbReference type="RefSeq" id="WP_408220055.1">
    <property type="nucleotide sequence ID" value="NZ_JAQQBZ010000051.1"/>
</dbReference>